<reference evidence="3" key="1">
    <citation type="journal article" date="2005" name="Nature">
        <title>The map-based sequence of the rice genome.</title>
        <authorList>
            <consortium name="International rice genome sequencing project (IRGSP)"/>
            <person name="Matsumoto T."/>
            <person name="Wu J."/>
            <person name="Kanamori H."/>
            <person name="Katayose Y."/>
            <person name="Fujisawa M."/>
            <person name="Namiki N."/>
            <person name="Mizuno H."/>
            <person name="Yamamoto K."/>
            <person name="Antonio B.A."/>
            <person name="Baba T."/>
            <person name="Sakata K."/>
            <person name="Nagamura Y."/>
            <person name="Aoki H."/>
            <person name="Arikawa K."/>
            <person name="Arita K."/>
            <person name="Bito T."/>
            <person name="Chiden Y."/>
            <person name="Fujitsuka N."/>
            <person name="Fukunaka R."/>
            <person name="Hamada M."/>
            <person name="Harada C."/>
            <person name="Hayashi A."/>
            <person name="Hijishita S."/>
            <person name="Honda M."/>
            <person name="Hosokawa S."/>
            <person name="Ichikawa Y."/>
            <person name="Idonuma A."/>
            <person name="Iijima M."/>
            <person name="Ikeda M."/>
            <person name="Ikeno M."/>
            <person name="Ito K."/>
            <person name="Ito S."/>
            <person name="Ito T."/>
            <person name="Ito Y."/>
            <person name="Ito Y."/>
            <person name="Iwabuchi A."/>
            <person name="Kamiya K."/>
            <person name="Karasawa W."/>
            <person name="Kurita K."/>
            <person name="Katagiri S."/>
            <person name="Kikuta A."/>
            <person name="Kobayashi H."/>
            <person name="Kobayashi N."/>
            <person name="Machita K."/>
            <person name="Maehara T."/>
            <person name="Masukawa M."/>
            <person name="Mizubayashi T."/>
            <person name="Mukai Y."/>
            <person name="Nagasaki H."/>
            <person name="Nagata Y."/>
            <person name="Naito S."/>
            <person name="Nakashima M."/>
            <person name="Nakama Y."/>
            <person name="Nakamichi Y."/>
            <person name="Nakamura M."/>
            <person name="Meguro A."/>
            <person name="Negishi M."/>
            <person name="Ohta I."/>
            <person name="Ohta T."/>
            <person name="Okamoto M."/>
            <person name="Ono N."/>
            <person name="Saji S."/>
            <person name="Sakaguchi M."/>
            <person name="Sakai K."/>
            <person name="Shibata M."/>
            <person name="Shimokawa T."/>
            <person name="Song J."/>
            <person name="Takazaki Y."/>
            <person name="Terasawa K."/>
            <person name="Tsugane M."/>
            <person name="Tsuji K."/>
            <person name="Ueda S."/>
            <person name="Waki K."/>
            <person name="Yamagata H."/>
            <person name="Yamamoto M."/>
            <person name="Yamamoto S."/>
            <person name="Yamane H."/>
            <person name="Yoshiki S."/>
            <person name="Yoshihara R."/>
            <person name="Yukawa K."/>
            <person name="Zhong H."/>
            <person name="Yano M."/>
            <person name="Yuan Q."/>
            <person name="Ouyang S."/>
            <person name="Liu J."/>
            <person name="Jones K.M."/>
            <person name="Gansberger K."/>
            <person name="Moffat K."/>
            <person name="Hill J."/>
            <person name="Bera J."/>
            <person name="Fadrosh D."/>
            <person name="Jin S."/>
            <person name="Johri S."/>
            <person name="Kim M."/>
            <person name="Overton L."/>
            <person name="Reardon M."/>
            <person name="Tsitrin T."/>
            <person name="Vuong H."/>
            <person name="Weaver B."/>
            <person name="Ciecko A."/>
            <person name="Tallon L."/>
            <person name="Jackson J."/>
            <person name="Pai G."/>
            <person name="Aken S.V."/>
            <person name="Utterback T."/>
            <person name="Reidmuller S."/>
            <person name="Feldblyum T."/>
            <person name="Hsiao J."/>
            <person name="Zismann V."/>
            <person name="Iobst S."/>
            <person name="de Vazeille A.R."/>
            <person name="Buell C.R."/>
            <person name="Ying K."/>
            <person name="Li Y."/>
            <person name="Lu T."/>
            <person name="Huang Y."/>
            <person name="Zhao Q."/>
            <person name="Feng Q."/>
            <person name="Zhang L."/>
            <person name="Zhu J."/>
            <person name="Weng Q."/>
            <person name="Mu J."/>
            <person name="Lu Y."/>
            <person name="Fan D."/>
            <person name="Liu Y."/>
            <person name="Guan J."/>
            <person name="Zhang Y."/>
            <person name="Yu S."/>
            <person name="Liu X."/>
            <person name="Zhang Y."/>
            <person name="Hong G."/>
            <person name="Han B."/>
            <person name="Choisne N."/>
            <person name="Demange N."/>
            <person name="Orjeda G."/>
            <person name="Samain S."/>
            <person name="Cattolico L."/>
            <person name="Pelletier E."/>
            <person name="Couloux A."/>
            <person name="Segurens B."/>
            <person name="Wincker P."/>
            <person name="D'Hont A."/>
            <person name="Scarpelli C."/>
            <person name="Weissenbach J."/>
            <person name="Salanoubat M."/>
            <person name="Quetier F."/>
            <person name="Yu Y."/>
            <person name="Kim H.R."/>
            <person name="Rambo T."/>
            <person name="Currie J."/>
            <person name="Collura K."/>
            <person name="Luo M."/>
            <person name="Yang T."/>
            <person name="Ammiraju J.S.S."/>
            <person name="Engler F."/>
            <person name="Soderlund C."/>
            <person name="Wing R.A."/>
            <person name="Palmer L.E."/>
            <person name="de la Bastide M."/>
            <person name="Spiegel L."/>
            <person name="Nascimento L."/>
            <person name="Zutavern T."/>
            <person name="O'Shaughnessy A."/>
            <person name="Dike S."/>
            <person name="Dedhia N."/>
            <person name="Preston R."/>
            <person name="Balija V."/>
            <person name="McCombie W.R."/>
            <person name="Chow T."/>
            <person name="Chen H."/>
            <person name="Chung M."/>
            <person name="Chen C."/>
            <person name="Shaw J."/>
            <person name="Wu H."/>
            <person name="Hsiao K."/>
            <person name="Chao Y."/>
            <person name="Chu M."/>
            <person name="Cheng C."/>
            <person name="Hour A."/>
            <person name="Lee P."/>
            <person name="Lin S."/>
            <person name="Lin Y."/>
            <person name="Liou J."/>
            <person name="Liu S."/>
            <person name="Hsing Y."/>
            <person name="Raghuvanshi S."/>
            <person name="Mohanty A."/>
            <person name="Bharti A.K."/>
            <person name="Gaur A."/>
            <person name="Gupta V."/>
            <person name="Kumar D."/>
            <person name="Ravi V."/>
            <person name="Vij S."/>
            <person name="Kapur A."/>
            <person name="Khurana P."/>
            <person name="Khurana P."/>
            <person name="Khurana J.P."/>
            <person name="Tyagi A.K."/>
            <person name="Gaikwad K."/>
            <person name="Singh A."/>
            <person name="Dalal V."/>
            <person name="Srivastava S."/>
            <person name="Dixit A."/>
            <person name="Pal A.K."/>
            <person name="Ghazi I.A."/>
            <person name="Yadav M."/>
            <person name="Pandit A."/>
            <person name="Bhargava A."/>
            <person name="Sureshbabu K."/>
            <person name="Batra K."/>
            <person name="Sharma T.R."/>
            <person name="Mohapatra T."/>
            <person name="Singh N.K."/>
            <person name="Messing J."/>
            <person name="Nelson A.B."/>
            <person name="Fuks G."/>
            <person name="Kavchok S."/>
            <person name="Keizer G."/>
            <person name="Linton E."/>
            <person name="Llaca V."/>
            <person name="Song R."/>
            <person name="Tanyolac B."/>
            <person name="Young S."/>
            <person name="Ho-Il K."/>
            <person name="Hahn J.H."/>
            <person name="Sangsakoo G."/>
            <person name="Vanavichit A."/>
            <person name="de Mattos Luiz.A.T."/>
            <person name="Zimmer P.D."/>
            <person name="Malone G."/>
            <person name="Dellagostin O."/>
            <person name="de Oliveira A.C."/>
            <person name="Bevan M."/>
            <person name="Bancroft I."/>
            <person name="Minx P."/>
            <person name="Cordum H."/>
            <person name="Wilson R."/>
            <person name="Cheng Z."/>
            <person name="Jin W."/>
            <person name="Jiang J."/>
            <person name="Leong S.A."/>
            <person name="Iwama H."/>
            <person name="Gojobori T."/>
            <person name="Itoh T."/>
            <person name="Niimura Y."/>
            <person name="Fujii Y."/>
            <person name="Habara T."/>
            <person name="Sakai H."/>
            <person name="Sato Y."/>
            <person name="Wilson G."/>
            <person name="Kumar K."/>
            <person name="McCouch S."/>
            <person name="Juretic N."/>
            <person name="Hoen D."/>
            <person name="Wright S."/>
            <person name="Bruskiewich R."/>
            <person name="Bureau T."/>
            <person name="Miyao A."/>
            <person name="Hirochika H."/>
            <person name="Nishikawa T."/>
            <person name="Kadowaki K."/>
            <person name="Sugiura M."/>
            <person name="Burr B."/>
            <person name="Sasaki T."/>
        </authorList>
    </citation>
    <scope>NUCLEOTIDE SEQUENCE [LARGE SCALE GENOMIC DNA]</scope>
    <source>
        <strain evidence="3">cv. Nipponbare</strain>
    </source>
</reference>
<keyword evidence="3" id="KW-1185">Reference proteome</keyword>
<evidence type="ECO:0000313" key="2">
    <source>
        <dbReference type="EMBL" id="BAS88250.1"/>
    </source>
</evidence>
<sequence>MSSAFFRPTTFFQGSWGSEIESNHFFIAGEGGVAEAIHMLQHIQRPSICWEPQRRLWWERTPHIRSSTVPIFLVFFFFFCGVASCCIWWRVNGRHISLSQRDKFAA</sequence>
<dbReference type="Proteomes" id="UP000059680">
    <property type="component" value="Chromosome 4"/>
</dbReference>
<dbReference type="InParanoid" id="A0A0P0W7R1"/>
<reference evidence="2 3" key="3">
    <citation type="journal article" date="2013" name="Rice">
        <title>Improvement of the Oryza sativa Nipponbare reference genome using next generation sequence and optical map data.</title>
        <authorList>
            <person name="Kawahara Y."/>
            <person name="de la Bastide M."/>
            <person name="Hamilton J.P."/>
            <person name="Kanamori H."/>
            <person name="McCombie W.R."/>
            <person name="Ouyang S."/>
            <person name="Schwartz D.C."/>
            <person name="Tanaka T."/>
            <person name="Wu J."/>
            <person name="Zhou S."/>
            <person name="Childs K.L."/>
            <person name="Davidson R.M."/>
            <person name="Lin H."/>
            <person name="Quesada-Ocampo L."/>
            <person name="Vaillancourt B."/>
            <person name="Sakai H."/>
            <person name="Lee S.S."/>
            <person name="Kim J."/>
            <person name="Numa H."/>
            <person name="Itoh T."/>
            <person name="Buell C.R."/>
            <person name="Matsumoto T."/>
        </authorList>
    </citation>
    <scope>NUCLEOTIDE SEQUENCE [LARGE SCALE GENOMIC DNA]</scope>
    <source>
        <strain evidence="3">cv. Nipponbare</strain>
    </source>
</reference>
<feature type="transmembrane region" description="Helical" evidence="1">
    <location>
        <begin position="69"/>
        <end position="91"/>
    </location>
</feature>
<evidence type="ECO:0000256" key="1">
    <source>
        <dbReference type="SAM" id="Phobius"/>
    </source>
</evidence>
<dbReference type="PaxDb" id="39947-A0A0P0W7R1"/>
<keyword evidence="1" id="KW-0472">Membrane</keyword>
<keyword evidence="1" id="KW-0812">Transmembrane</keyword>
<accession>A0A0P0W7R1</accession>
<dbReference type="EMBL" id="AP014960">
    <property type="protein sequence ID" value="BAS88250.1"/>
    <property type="molecule type" value="Genomic_DNA"/>
</dbReference>
<dbReference type="AlphaFoldDB" id="A0A0P0W7R1"/>
<organism evidence="2 3">
    <name type="scientific">Oryza sativa subsp. japonica</name>
    <name type="common">Rice</name>
    <dbReference type="NCBI Taxonomy" id="39947"/>
    <lineage>
        <taxon>Eukaryota</taxon>
        <taxon>Viridiplantae</taxon>
        <taxon>Streptophyta</taxon>
        <taxon>Embryophyta</taxon>
        <taxon>Tracheophyta</taxon>
        <taxon>Spermatophyta</taxon>
        <taxon>Magnoliopsida</taxon>
        <taxon>Liliopsida</taxon>
        <taxon>Poales</taxon>
        <taxon>Poaceae</taxon>
        <taxon>BOP clade</taxon>
        <taxon>Oryzoideae</taxon>
        <taxon>Oryzeae</taxon>
        <taxon>Oryzinae</taxon>
        <taxon>Oryza</taxon>
        <taxon>Oryza sativa</taxon>
    </lineage>
</organism>
<gene>
    <name evidence="2" type="ordered locus">Os04g0247500</name>
    <name evidence="2" type="ORF">OSNPB_040247500</name>
</gene>
<dbReference type="ExpressionAtlas" id="A0A0P0W7R1">
    <property type="expression patterns" value="baseline and differential"/>
</dbReference>
<protein>
    <submittedName>
        <fullName evidence="2">Os04g0247500 protein</fullName>
    </submittedName>
</protein>
<dbReference type="Gramene" id="Os04t0247500-01">
    <property type="protein sequence ID" value="Os04t0247500-01"/>
    <property type="gene ID" value="Os04g0247500"/>
</dbReference>
<keyword evidence="1" id="KW-1133">Transmembrane helix</keyword>
<reference evidence="2 3" key="2">
    <citation type="journal article" date="2013" name="Plant Cell Physiol.">
        <title>Rice Annotation Project Database (RAP-DB): an integrative and interactive database for rice genomics.</title>
        <authorList>
            <person name="Sakai H."/>
            <person name="Lee S.S."/>
            <person name="Tanaka T."/>
            <person name="Numa H."/>
            <person name="Kim J."/>
            <person name="Kawahara Y."/>
            <person name="Wakimoto H."/>
            <person name="Yang C.C."/>
            <person name="Iwamoto M."/>
            <person name="Abe T."/>
            <person name="Yamada Y."/>
            <person name="Muto A."/>
            <person name="Inokuchi H."/>
            <person name="Ikemura T."/>
            <person name="Matsumoto T."/>
            <person name="Sasaki T."/>
            <person name="Itoh T."/>
        </authorList>
    </citation>
    <scope>NUCLEOTIDE SEQUENCE [LARGE SCALE GENOMIC DNA]</scope>
    <source>
        <strain evidence="3">cv. Nipponbare</strain>
    </source>
</reference>
<proteinExistence type="predicted"/>
<name>A0A0P0W7R1_ORYSJ</name>
<evidence type="ECO:0000313" key="3">
    <source>
        <dbReference type="Proteomes" id="UP000059680"/>
    </source>
</evidence>